<dbReference type="OrthoDB" id="2157431at2"/>
<dbReference type="RefSeq" id="WP_087915703.1">
    <property type="nucleotide sequence ID" value="NZ_CP021780.1"/>
</dbReference>
<dbReference type="EMBL" id="CP021780">
    <property type="protein sequence ID" value="ASA21694.1"/>
    <property type="molecule type" value="Genomic_DNA"/>
</dbReference>
<accession>A0A2Z2K8M7</accession>
<dbReference type="KEGG" id="pdh:B9T62_13510"/>
<dbReference type="InterPro" id="IPR013823">
    <property type="entry name" value="Ribosomal_bL12_C"/>
</dbReference>
<gene>
    <name evidence="2" type="ORF">B9T62_13510</name>
</gene>
<dbReference type="Pfam" id="PF00542">
    <property type="entry name" value="Ribosomal_L12"/>
    <property type="match status" value="1"/>
</dbReference>
<protein>
    <recommendedName>
        <fullName evidence="1">Large ribosomal subunit protein bL12 C-terminal domain-containing protein</fullName>
    </recommendedName>
</protein>
<evidence type="ECO:0000259" key="1">
    <source>
        <dbReference type="Pfam" id="PF00542"/>
    </source>
</evidence>
<feature type="domain" description="Large ribosomal subunit protein bL12 C-terminal" evidence="1">
    <location>
        <begin position="87"/>
        <end position="114"/>
    </location>
</feature>
<reference evidence="2 3" key="1">
    <citation type="submission" date="2017-06" db="EMBL/GenBank/DDBJ databases">
        <title>Complete genome sequence of Paenibacillus donghaensis KCTC 13049T isolated from East Sea sediment, South Korea.</title>
        <authorList>
            <person name="Jung B.K."/>
            <person name="Hong S.-J."/>
            <person name="Shin J.-H."/>
        </authorList>
    </citation>
    <scope>NUCLEOTIDE SEQUENCE [LARGE SCALE GENOMIC DNA]</scope>
    <source>
        <strain evidence="2 3">KCTC 13049</strain>
    </source>
</reference>
<dbReference type="Gene3D" id="3.30.1390.10">
    <property type="match status" value="1"/>
</dbReference>
<keyword evidence="3" id="KW-1185">Reference proteome</keyword>
<organism evidence="2 3">
    <name type="scientific">Paenibacillus donghaensis</name>
    <dbReference type="NCBI Taxonomy" id="414771"/>
    <lineage>
        <taxon>Bacteria</taxon>
        <taxon>Bacillati</taxon>
        <taxon>Bacillota</taxon>
        <taxon>Bacilli</taxon>
        <taxon>Bacillales</taxon>
        <taxon>Paenibacillaceae</taxon>
        <taxon>Paenibacillus</taxon>
    </lineage>
</organism>
<dbReference type="AlphaFoldDB" id="A0A2Z2K8M7"/>
<proteinExistence type="predicted"/>
<name>A0A2Z2K8M7_9BACL</name>
<dbReference type="SUPFAM" id="SSF54736">
    <property type="entry name" value="ClpS-like"/>
    <property type="match status" value="1"/>
</dbReference>
<dbReference type="InterPro" id="IPR014719">
    <property type="entry name" value="Ribosomal_bL12_C/ClpS-like"/>
</dbReference>
<dbReference type="GO" id="GO:0003735">
    <property type="term" value="F:structural constituent of ribosome"/>
    <property type="evidence" value="ECO:0007669"/>
    <property type="project" value="InterPro"/>
</dbReference>
<evidence type="ECO:0000313" key="3">
    <source>
        <dbReference type="Proteomes" id="UP000249890"/>
    </source>
</evidence>
<dbReference type="Proteomes" id="UP000249890">
    <property type="component" value="Chromosome"/>
</dbReference>
<sequence length="120" mass="12839">METTQIIAVAALILALLLMVKVFSLQGKVNELRSDVARLSSINGHPGMTKSAPAPLTVPLPYAYSSGAAVTNNADLDARLLSLISQGQKIKAIKEMREATNMSLKDAKDYVDGLAVRHGY</sequence>
<evidence type="ECO:0000313" key="2">
    <source>
        <dbReference type="EMBL" id="ASA21694.1"/>
    </source>
</evidence>
<dbReference type="GO" id="GO:0006412">
    <property type="term" value="P:translation"/>
    <property type="evidence" value="ECO:0007669"/>
    <property type="project" value="InterPro"/>
</dbReference>